<evidence type="ECO:0000313" key="8">
    <source>
        <dbReference type="Proteomes" id="UP001337655"/>
    </source>
</evidence>
<keyword evidence="3" id="KW-0378">Hydrolase</keyword>
<dbReference type="NCBIfam" id="TIGR00447">
    <property type="entry name" value="pth"/>
    <property type="match status" value="1"/>
</dbReference>
<keyword evidence="8" id="KW-1185">Reference proteome</keyword>
<evidence type="ECO:0000256" key="3">
    <source>
        <dbReference type="ARBA" id="ARBA00022801"/>
    </source>
</evidence>
<dbReference type="GO" id="GO:0000049">
    <property type="term" value="F:tRNA binding"/>
    <property type="evidence" value="ECO:0007669"/>
    <property type="project" value="UniProtKB-KW"/>
</dbReference>
<accession>A0AAV9P1Q2</accession>
<dbReference type="SUPFAM" id="SSF53178">
    <property type="entry name" value="Peptidyl-tRNA hydrolase-like"/>
    <property type="match status" value="1"/>
</dbReference>
<dbReference type="AlphaFoldDB" id="A0AAV9P1Q2"/>
<reference evidence="7 8" key="1">
    <citation type="submission" date="2023-08" db="EMBL/GenBank/DDBJ databases">
        <title>Black Yeasts Isolated from many extreme environments.</title>
        <authorList>
            <person name="Coleine C."/>
            <person name="Stajich J.E."/>
            <person name="Selbmann L."/>
        </authorList>
    </citation>
    <scope>NUCLEOTIDE SEQUENCE [LARGE SCALE GENOMIC DNA]</scope>
    <source>
        <strain evidence="7 8">CCFEE 5935</strain>
    </source>
</reference>
<dbReference type="Pfam" id="PF01195">
    <property type="entry name" value="Pept_tRNA_hydro"/>
    <property type="match status" value="1"/>
</dbReference>
<dbReference type="PANTHER" id="PTHR17224:SF1">
    <property type="entry name" value="PEPTIDYL-TRNA HYDROLASE"/>
    <property type="match status" value="1"/>
</dbReference>
<dbReference type="CDD" id="cd00462">
    <property type="entry name" value="PTH"/>
    <property type="match status" value="1"/>
</dbReference>
<feature type="compositionally biased region" description="Polar residues" evidence="6">
    <location>
        <begin position="1"/>
        <end position="15"/>
    </location>
</feature>
<comment type="similarity">
    <text evidence="5">Belongs to the PTH family.</text>
</comment>
<name>A0AAV9P1Q2_9PEZI</name>
<proteinExistence type="inferred from homology"/>
<dbReference type="RefSeq" id="XP_064656206.1">
    <property type="nucleotide sequence ID" value="XM_064805746.1"/>
</dbReference>
<dbReference type="PROSITE" id="PS01196">
    <property type="entry name" value="PEPT_TRNA_HYDROL_2"/>
    <property type="match status" value="1"/>
</dbReference>
<dbReference type="GO" id="GO:0004045">
    <property type="term" value="F:peptidyl-tRNA hydrolase activity"/>
    <property type="evidence" value="ECO:0007669"/>
    <property type="project" value="UniProtKB-EC"/>
</dbReference>
<organism evidence="7 8">
    <name type="scientific">Saxophila tyrrhenica</name>
    <dbReference type="NCBI Taxonomy" id="1690608"/>
    <lineage>
        <taxon>Eukaryota</taxon>
        <taxon>Fungi</taxon>
        <taxon>Dikarya</taxon>
        <taxon>Ascomycota</taxon>
        <taxon>Pezizomycotina</taxon>
        <taxon>Dothideomycetes</taxon>
        <taxon>Dothideomycetidae</taxon>
        <taxon>Mycosphaerellales</taxon>
        <taxon>Extremaceae</taxon>
        <taxon>Saxophila</taxon>
    </lineage>
</organism>
<gene>
    <name evidence="7" type="ORF">LTR77_008514</name>
</gene>
<evidence type="ECO:0000256" key="4">
    <source>
        <dbReference type="ARBA" id="ARBA00022884"/>
    </source>
</evidence>
<feature type="region of interest" description="Disordered" evidence="6">
    <location>
        <begin position="1"/>
        <end position="49"/>
    </location>
</feature>
<sequence>MANTPEITFNASQAVSRKPPRHSRRHSSPDVEASSRIGAPPRAPPRAPPPAIIPAAIQPRTPLTLAVPMPAPGALPLLICSIGNPGSIYANTLHSAGHTVLNRLAAHLGAPAFQKDRSLGDGLVTKPPPVEGRGDWTLWQSTAYMNESGKRVRAAWNTWSRALPSEGGDGRLVVVYDELERPLGSVTVRTNAGASAKGHNGLKSIMATMAGKGFVRIGVGIGRPESRESGVVSRYVLRKMTVSEKGQIEGAVEEVVGRLGELGSGRDVR</sequence>
<dbReference type="InterPro" id="IPR001328">
    <property type="entry name" value="Pept_tRNA_hydro"/>
</dbReference>
<evidence type="ECO:0000256" key="2">
    <source>
        <dbReference type="ARBA" id="ARBA00022555"/>
    </source>
</evidence>
<evidence type="ECO:0000256" key="1">
    <source>
        <dbReference type="ARBA" id="ARBA00013260"/>
    </source>
</evidence>
<dbReference type="InterPro" id="IPR036416">
    <property type="entry name" value="Pept_tRNA_hydro_sf"/>
</dbReference>
<dbReference type="EC" id="3.1.1.29" evidence="1"/>
<dbReference type="InterPro" id="IPR018171">
    <property type="entry name" value="Pept_tRNA_hydro_CS"/>
</dbReference>
<keyword evidence="4" id="KW-0694">RNA-binding</keyword>
<keyword evidence="2" id="KW-0820">tRNA-binding</keyword>
<evidence type="ECO:0000256" key="6">
    <source>
        <dbReference type="SAM" id="MobiDB-lite"/>
    </source>
</evidence>
<dbReference type="EMBL" id="JAVRRT010000014">
    <property type="protein sequence ID" value="KAK5166253.1"/>
    <property type="molecule type" value="Genomic_DNA"/>
</dbReference>
<dbReference type="Proteomes" id="UP001337655">
    <property type="component" value="Unassembled WGS sequence"/>
</dbReference>
<protein>
    <recommendedName>
        <fullName evidence="1">peptidyl-tRNA hydrolase</fullName>
        <ecNumber evidence="1">3.1.1.29</ecNumber>
    </recommendedName>
</protein>
<dbReference type="GeneID" id="89929847"/>
<evidence type="ECO:0000313" key="7">
    <source>
        <dbReference type="EMBL" id="KAK5166253.1"/>
    </source>
</evidence>
<evidence type="ECO:0000256" key="5">
    <source>
        <dbReference type="ARBA" id="ARBA00038063"/>
    </source>
</evidence>
<comment type="caution">
    <text evidence="7">The sequence shown here is derived from an EMBL/GenBank/DDBJ whole genome shotgun (WGS) entry which is preliminary data.</text>
</comment>
<dbReference type="Gene3D" id="3.40.50.1470">
    <property type="entry name" value="Peptidyl-tRNA hydrolase"/>
    <property type="match status" value="1"/>
</dbReference>
<dbReference type="PANTHER" id="PTHR17224">
    <property type="entry name" value="PEPTIDYL-TRNA HYDROLASE"/>
    <property type="match status" value="1"/>
</dbReference>